<keyword evidence="4" id="KW-1185">Reference proteome</keyword>
<dbReference type="Proteomes" id="UP001354971">
    <property type="component" value="Unassembled WGS sequence"/>
</dbReference>
<reference evidence="3 4" key="1">
    <citation type="submission" date="2024-01" db="EMBL/GenBank/DDBJ databases">
        <title>Hyphobacterium bacterium isolated from marine sediment.</title>
        <authorList>
            <person name="Zhao S."/>
        </authorList>
    </citation>
    <scope>NUCLEOTIDE SEQUENCE [LARGE SCALE GENOMIC DNA]</scope>
    <source>
        <strain evidence="4">HN65</strain>
    </source>
</reference>
<proteinExistence type="predicted"/>
<feature type="domain" description="Flagellar protein FlgJ N-terminal" evidence="2">
    <location>
        <begin position="54"/>
        <end position="97"/>
    </location>
</feature>
<accession>A0ABU7LQK6</accession>
<dbReference type="Pfam" id="PF10135">
    <property type="entry name" value="Rod-binding"/>
    <property type="match status" value="1"/>
</dbReference>
<dbReference type="EMBL" id="JAZDRP010000004">
    <property type="protein sequence ID" value="MEE2526196.1"/>
    <property type="molecule type" value="Genomic_DNA"/>
</dbReference>
<gene>
    <name evidence="3" type="ORF">V0U79_07440</name>
</gene>
<evidence type="ECO:0000256" key="1">
    <source>
        <dbReference type="SAM" id="MobiDB-lite"/>
    </source>
</evidence>
<protein>
    <submittedName>
        <fullName evidence="3">Rod-binding protein</fullName>
    </submittedName>
</protein>
<dbReference type="RefSeq" id="WP_330198859.1">
    <property type="nucleotide sequence ID" value="NZ_JAZDRP010000004.1"/>
</dbReference>
<comment type="caution">
    <text evidence="3">The sequence shown here is derived from an EMBL/GenBank/DDBJ whole genome shotgun (WGS) entry which is preliminary data.</text>
</comment>
<sequence>MENLLAPDAQLATALSGASGGREPQLRQVSSEEEARQVAEEFESFFISQMIEAMFQGVGENNPFGGGAGESAFRGLLHEEYARVMAGTGGLGLADNLTAEILRYQEGDDA</sequence>
<evidence type="ECO:0000313" key="3">
    <source>
        <dbReference type="EMBL" id="MEE2526196.1"/>
    </source>
</evidence>
<name>A0ABU7LQK6_9PROT</name>
<organism evidence="3 4">
    <name type="scientific">Hyphobacterium lacteum</name>
    <dbReference type="NCBI Taxonomy" id="3116575"/>
    <lineage>
        <taxon>Bacteria</taxon>
        <taxon>Pseudomonadati</taxon>
        <taxon>Pseudomonadota</taxon>
        <taxon>Alphaproteobacteria</taxon>
        <taxon>Maricaulales</taxon>
        <taxon>Maricaulaceae</taxon>
        <taxon>Hyphobacterium</taxon>
    </lineage>
</organism>
<evidence type="ECO:0000259" key="2">
    <source>
        <dbReference type="Pfam" id="PF10135"/>
    </source>
</evidence>
<evidence type="ECO:0000313" key="4">
    <source>
        <dbReference type="Proteomes" id="UP001354971"/>
    </source>
</evidence>
<feature type="region of interest" description="Disordered" evidence="1">
    <location>
        <begin position="14"/>
        <end position="34"/>
    </location>
</feature>
<dbReference type="InterPro" id="IPR019301">
    <property type="entry name" value="Flagellar_prot_FlgJ_N"/>
</dbReference>